<name>A0A927D8A7_9RHOB</name>
<comment type="caution">
    <text evidence="2">The sequence shown here is derived from an EMBL/GenBank/DDBJ whole genome shotgun (WGS) entry which is preliminary data.</text>
</comment>
<keyword evidence="3" id="KW-1185">Reference proteome</keyword>
<dbReference type="EMBL" id="JACTAG010000003">
    <property type="protein sequence ID" value="MBD3665998.1"/>
    <property type="molecule type" value="Genomic_DNA"/>
</dbReference>
<evidence type="ECO:0000313" key="3">
    <source>
        <dbReference type="Proteomes" id="UP000635142"/>
    </source>
</evidence>
<feature type="chain" id="PRO_5037941736" evidence="1">
    <location>
        <begin position="26"/>
        <end position="143"/>
    </location>
</feature>
<organism evidence="2 3">
    <name type="scientific">Sulfitobacter aestuariivivens</name>
    <dbReference type="NCBI Taxonomy" id="2766981"/>
    <lineage>
        <taxon>Bacteria</taxon>
        <taxon>Pseudomonadati</taxon>
        <taxon>Pseudomonadota</taxon>
        <taxon>Alphaproteobacteria</taxon>
        <taxon>Rhodobacterales</taxon>
        <taxon>Roseobacteraceae</taxon>
        <taxon>Sulfitobacter</taxon>
    </lineage>
</organism>
<dbReference type="Proteomes" id="UP000635142">
    <property type="component" value="Unassembled WGS sequence"/>
</dbReference>
<reference evidence="2" key="1">
    <citation type="submission" date="2020-08" db="EMBL/GenBank/DDBJ databases">
        <title>Sulfitobacter aestuariivivens sp. nov., isolated from a tidal flat.</title>
        <authorList>
            <person name="Park S."/>
            <person name="Yoon J.-H."/>
        </authorList>
    </citation>
    <scope>NUCLEOTIDE SEQUENCE</scope>
    <source>
        <strain evidence="2">TSTF-M16</strain>
    </source>
</reference>
<evidence type="ECO:0000256" key="1">
    <source>
        <dbReference type="SAM" id="SignalP"/>
    </source>
</evidence>
<gene>
    <name evidence="2" type="ORF">H9Q16_18830</name>
</gene>
<dbReference type="AlphaFoldDB" id="A0A927D8A7"/>
<keyword evidence="1" id="KW-0732">Signal</keyword>
<sequence length="143" mass="15567">MTSLLPRSPAATLLMILFAATPLRAENWIAATTANNIHCEVGDNPARASLVCHIKRRSGPLPAARPADCAFTWGHGYFITDTGPVRMLCMESWTHNWPGNGKFKPGTSSGFGDITCDATRNTLKCSNADGHGFFLSRRSQQIF</sequence>
<feature type="signal peptide" evidence="1">
    <location>
        <begin position="1"/>
        <end position="25"/>
    </location>
</feature>
<evidence type="ECO:0000313" key="2">
    <source>
        <dbReference type="EMBL" id="MBD3665998.1"/>
    </source>
</evidence>
<accession>A0A927D8A7</accession>
<proteinExistence type="predicted"/>
<protein>
    <submittedName>
        <fullName evidence="2">Uncharacterized protein</fullName>
    </submittedName>
</protein>
<dbReference type="RefSeq" id="WP_191077019.1">
    <property type="nucleotide sequence ID" value="NZ_JACTAG010000003.1"/>
</dbReference>